<keyword evidence="4" id="KW-0813">Transport</keyword>
<proteinExistence type="inferred from homology"/>
<evidence type="ECO:0000259" key="10">
    <source>
        <dbReference type="Pfam" id="PF02108"/>
    </source>
</evidence>
<evidence type="ECO:0000256" key="7">
    <source>
        <dbReference type="ARBA" id="ARBA00023225"/>
    </source>
</evidence>
<sequence length="246" mass="26760">MSDIKPLSFPHGEISSAEEKKSHFPFSSLQVMQPPTDSAPRSVDSATRMKQLEQMLHEAQGRAEIVEKEAYDKAYLAGEKAGMALGKKRAEQILESIEESLHGVEASLAPIHQAFSEAVFDVARHIAEQIVGKAIEQDHSKLLKIAEQAAAQLPDTTELKVAVSVDDYASFKRLLEESNSLTVLTSDINTANGTCRIVSAQQDILIDPVAAVAGYLEQLAPAMLSETADMDDKINKRSDDGQTEQA</sequence>
<feature type="compositionally biased region" description="Polar residues" evidence="9">
    <location>
        <begin position="25"/>
        <end position="36"/>
    </location>
</feature>
<evidence type="ECO:0000256" key="5">
    <source>
        <dbReference type="ARBA" id="ARBA00022795"/>
    </source>
</evidence>
<keyword evidence="11" id="KW-0969">Cilium</keyword>
<comment type="caution">
    <text evidence="11">The sequence shown here is derived from an EMBL/GenBank/DDBJ whole genome shotgun (WGS) entry which is preliminary data.</text>
</comment>
<feature type="region of interest" description="Disordered" evidence="9">
    <location>
        <begin position="1"/>
        <end position="44"/>
    </location>
</feature>
<evidence type="ECO:0000256" key="1">
    <source>
        <dbReference type="ARBA" id="ARBA00003041"/>
    </source>
</evidence>
<evidence type="ECO:0000313" key="12">
    <source>
        <dbReference type="Proteomes" id="UP000231632"/>
    </source>
</evidence>
<keyword evidence="7" id="KW-1006">Bacterial flagellum protein export</keyword>
<dbReference type="EMBL" id="BDFD01000006">
    <property type="protein sequence ID" value="GAV20007.1"/>
    <property type="molecule type" value="Genomic_DNA"/>
</dbReference>
<evidence type="ECO:0000256" key="6">
    <source>
        <dbReference type="ARBA" id="ARBA00022927"/>
    </source>
</evidence>
<name>A0A1L8CM69_9PROT</name>
<organism evidence="11 12">
    <name type="scientific">Mariprofundus micogutta</name>
    <dbReference type="NCBI Taxonomy" id="1921010"/>
    <lineage>
        <taxon>Bacteria</taxon>
        <taxon>Pseudomonadati</taxon>
        <taxon>Pseudomonadota</taxon>
        <taxon>Candidatius Mariprofundia</taxon>
        <taxon>Mariprofundales</taxon>
        <taxon>Mariprofundaceae</taxon>
        <taxon>Mariprofundus</taxon>
    </lineage>
</organism>
<dbReference type="InterPro" id="IPR018035">
    <property type="entry name" value="Flagellar_FliH/T3SS_HrpE"/>
</dbReference>
<dbReference type="AlphaFoldDB" id="A0A1L8CM69"/>
<dbReference type="Proteomes" id="UP000231632">
    <property type="component" value="Unassembled WGS sequence"/>
</dbReference>
<comment type="similarity">
    <text evidence="2">Belongs to the FliH family.</text>
</comment>
<evidence type="ECO:0000256" key="2">
    <source>
        <dbReference type="ARBA" id="ARBA00006602"/>
    </source>
</evidence>
<dbReference type="GO" id="GO:0015031">
    <property type="term" value="P:protein transport"/>
    <property type="evidence" value="ECO:0007669"/>
    <property type="project" value="UniProtKB-KW"/>
</dbReference>
<dbReference type="STRING" id="1921010.MMIC_P0968"/>
<evidence type="ECO:0000256" key="9">
    <source>
        <dbReference type="SAM" id="MobiDB-lite"/>
    </source>
</evidence>
<dbReference type="Pfam" id="PF02108">
    <property type="entry name" value="FliH"/>
    <property type="match status" value="1"/>
</dbReference>
<evidence type="ECO:0000256" key="4">
    <source>
        <dbReference type="ARBA" id="ARBA00022448"/>
    </source>
</evidence>
<evidence type="ECO:0000256" key="3">
    <source>
        <dbReference type="ARBA" id="ARBA00016507"/>
    </source>
</evidence>
<reference evidence="11 12" key="1">
    <citation type="journal article" date="2017" name="Arch. Microbiol.">
        <title>Mariprofundus micogutta sp. nov., a novel iron-oxidizing zetaproteobacterium isolated from a deep-sea hydrothermal field at the Bayonnaise knoll of the Izu-Ogasawara arc, and a description of Mariprofundales ord. nov. and Zetaproteobacteria classis nov.</title>
        <authorList>
            <person name="Makita H."/>
            <person name="Tanaka E."/>
            <person name="Mitsunobu S."/>
            <person name="Miyazaki M."/>
            <person name="Nunoura T."/>
            <person name="Uematsu K."/>
            <person name="Takaki Y."/>
            <person name="Nishi S."/>
            <person name="Shimamura S."/>
            <person name="Takai K."/>
        </authorList>
    </citation>
    <scope>NUCLEOTIDE SEQUENCE [LARGE SCALE GENOMIC DNA]</scope>
    <source>
        <strain evidence="11 12">ET2</strain>
    </source>
</reference>
<evidence type="ECO:0000256" key="8">
    <source>
        <dbReference type="SAM" id="Coils"/>
    </source>
</evidence>
<evidence type="ECO:0000313" key="11">
    <source>
        <dbReference type="EMBL" id="GAV20007.1"/>
    </source>
</evidence>
<keyword evidence="12" id="KW-1185">Reference proteome</keyword>
<protein>
    <recommendedName>
        <fullName evidence="3">Flagellar assembly protein FliH</fullName>
    </recommendedName>
</protein>
<dbReference type="InterPro" id="IPR051472">
    <property type="entry name" value="T3SS_Stator/FliH"/>
</dbReference>
<dbReference type="PANTHER" id="PTHR34982">
    <property type="entry name" value="YOP PROTEINS TRANSLOCATION PROTEIN L"/>
    <property type="match status" value="1"/>
</dbReference>
<dbReference type="GO" id="GO:0005829">
    <property type="term" value="C:cytosol"/>
    <property type="evidence" value="ECO:0007669"/>
    <property type="project" value="TreeGrafter"/>
</dbReference>
<comment type="function">
    <text evidence="1">Needed for flagellar regrowth and assembly.</text>
</comment>
<dbReference type="GO" id="GO:0044781">
    <property type="term" value="P:bacterial-type flagellum organization"/>
    <property type="evidence" value="ECO:0007669"/>
    <property type="project" value="UniProtKB-KW"/>
</dbReference>
<dbReference type="OrthoDB" id="5293141at2"/>
<dbReference type="PANTHER" id="PTHR34982:SF1">
    <property type="entry name" value="FLAGELLAR ASSEMBLY PROTEIN FLIH"/>
    <property type="match status" value="1"/>
</dbReference>
<keyword evidence="5" id="KW-1005">Bacterial flagellum biogenesis</keyword>
<gene>
    <name evidence="11" type="ORF">MMIC_P0968</name>
</gene>
<feature type="domain" description="Flagellar assembly protein FliH/Type III secretion system HrpE" evidence="10">
    <location>
        <begin position="92"/>
        <end position="204"/>
    </location>
</feature>
<keyword evidence="6" id="KW-0653">Protein transport</keyword>
<keyword evidence="8" id="KW-0175">Coiled coil</keyword>
<feature type="coiled-coil region" evidence="8">
    <location>
        <begin position="49"/>
        <end position="107"/>
    </location>
</feature>
<keyword evidence="11" id="KW-0282">Flagellum</keyword>
<keyword evidence="11" id="KW-0966">Cell projection</keyword>
<accession>A0A1L8CM69</accession>